<gene>
    <name evidence="3" type="ORF">FHX39_002426</name>
</gene>
<evidence type="ECO:0000313" key="3">
    <source>
        <dbReference type="EMBL" id="MBB3327482.1"/>
    </source>
</evidence>
<dbReference type="Pfam" id="PF08386">
    <property type="entry name" value="Abhydrolase_4"/>
    <property type="match status" value="1"/>
</dbReference>
<dbReference type="Pfam" id="PF00561">
    <property type="entry name" value="Abhydrolase_1"/>
    <property type="match status" value="1"/>
</dbReference>
<dbReference type="PRINTS" id="PR00111">
    <property type="entry name" value="ABHYDROLASE"/>
</dbReference>
<dbReference type="Proteomes" id="UP000565572">
    <property type="component" value="Unassembled WGS sequence"/>
</dbReference>
<dbReference type="Gene3D" id="3.40.50.1820">
    <property type="entry name" value="alpha/beta hydrolase"/>
    <property type="match status" value="1"/>
</dbReference>
<feature type="domain" description="AB hydrolase-1" evidence="1">
    <location>
        <begin position="45"/>
        <end position="151"/>
    </location>
</feature>
<name>A0A7W5JXE0_9ACTN</name>
<dbReference type="EMBL" id="JACHZG010000001">
    <property type="protein sequence ID" value="MBB3327482.1"/>
    <property type="molecule type" value="Genomic_DNA"/>
</dbReference>
<accession>A0A7W5JXE0</accession>
<dbReference type="InterPro" id="IPR013595">
    <property type="entry name" value="Pept_S33_TAP-like_C"/>
</dbReference>
<evidence type="ECO:0000259" key="1">
    <source>
        <dbReference type="Pfam" id="PF00561"/>
    </source>
</evidence>
<sequence length="271" mass="28955">MRRRSEGQPTRRRRDRVHDVEVASIVAGPDDGDAATRGGAPVLDVVLVHGLGVSNRYLVPSLRAFARDHRVFAPDLPGVGRSSKPSRDLSMVELADGLRDWMDVVGVGPAVLVGHSLGCQVVAQLAARHPERVLGVVLTCPAPDPGRGSALEQGWRLLRDGFRERPAMALIAATDYPRVGVGGMLRGLRAAARRRDQPNLQAVDQPTLLIHGGRDPLVSASWVEALAGRFPDASVVTLPDAPHGVPLSAVEPFVATVHAFVDEVGRAQRPV</sequence>
<dbReference type="PANTHER" id="PTHR43798">
    <property type="entry name" value="MONOACYLGLYCEROL LIPASE"/>
    <property type="match status" value="1"/>
</dbReference>
<protein>
    <submittedName>
        <fullName evidence="3">Pimeloyl-ACP methyl ester carboxylesterase</fullName>
    </submittedName>
</protein>
<dbReference type="InterPro" id="IPR000073">
    <property type="entry name" value="AB_hydrolase_1"/>
</dbReference>
<feature type="domain" description="Peptidase S33 tripeptidyl aminopeptidase-like C-terminal" evidence="2">
    <location>
        <begin position="196"/>
        <end position="247"/>
    </location>
</feature>
<reference evidence="3 4" key="1">
    <citation type="submission" date="2020-08" db="EMBL/GenBank/DDBJ databases">
        <title>Sequencing the genomes of 1000 actinobacteria strains.</title>
        <authorList>
            <person name="Klenk H.-P."/>
        </authorList>
    </citation>
    <scope>NUCLEOTIDE SEQUENCE [LARGE SCALE GENOMIC DNA]</scope>
    <source>
        <strain evidence="3 4">DSM 11053</strain>
    </source>
</reference>
<dbReference type="GO" id="GO:0003824">
    <property type="term" value="F:catalytic activity"/>
    <property type="evidence" value="ECO:0007669"/>
    <property type="project" value="UniProtKB-ARBA"/>
</dbReference>
<dbReference type="RefSeq" id="WP_183338743.1">
    <property type="nucleotide sequence ID" value="NZ_JACHZG010000001.1"/>
</dbReference>
<comment type="caution">
    <text evidence="3">The sequence shown here is derived from an EMBL/GenBank/DDBJ whole genome shotgun (WGS) entry which is preliminary data.</text>
</comment>
<evidence type="ECO:0000259" key="2">
    <source>
        <dbReference type="Pfam" id="PF08386"/>
    </source>
</evidence>
<organism evidence="3 4">
    <name type="scientific">Microlunatus antarcticus</name>
    <dbReference type="NCBI Taxonomy" id="53388"/>
    <lineage>
        <taxon>Bacteria</taxon>
        <taxon>Bacillati</taxon>
        <taxon>Actinomycetota</taxon>
        <taxon>Actinomycetes</taxon>
        <taxon>Propionibacteriales</taxon>
        <taxon>Propionibacteriaceae</taxon>
        <taxon>Microlunatus</taxon>
    </lineage>
</organism>
<evidence type="ECO:0000313" key="4">
    <source>
        <dbReference type="Proteomes" id="UP000565572"/>
    </source>
</evidence>
<dbReference type="InterPro" id="IPR050266">
    <property type="entry name" value="AB_hydrolase_sf"/>
</dbReference>
<proteinExistence type="predicted"/>
<dbReference type="InterPro" id="IPR029058">
    <property type="entry name" value="AB_hydrolase_fold"/>
</dbReference>
<keyword evidence="4" id="KW-1185">Reference proteome</keyword>
<dbReference type="SUPFAM" id="SSF53474">
    <property type="entry name" value="alpha/beta-Hydrolases"/>
    <property type="match status" value="1"/>
</dbReference>
<dbReference type="AlphaFoldDB" id="A0A7W5JXE0"/>